<feature type="repeat" description="TPR" evidence="3">
    <location>
        <begin position="152"/>
        <end position="185"/>
    </location>
</feature>
<proteinExistence type="predicted"/>
<dbReference type="SMART" id="SM00028">
    <property type="entry name" value="TPR"/>
    <property type="match status" value="6"/>
</dbReference>
<feature type="chain" id="PRO_5002914635" evidence="4">
    <location>
        <begin position="22"/>
        <end position="384"/>
    </location>
</feature>
<keyword evidence="2 3" id="KW-0802">TPR repeat</keyword>
<reference evidence="5 6" key="1">
    <citation type="submission" date="2009-04" db="EMBL/GenBank/DDBJ databases">
        <authorList>
            <person name="Sebastian Y."/>
            <person name="Madupu R."/>
            <person name="Durkin A.S."/>
            <person name="Torralba M."/>
            <person name="Methe B."/>
            <person name="Sutton G.G."/>
            <person name="Strausberg R.L."/>
            <person name="Nelson K.E."/>
        </authorList>
    </citation>
    <scope>NUCLEOTIDE SEQUENCE [LARGE SCALE GENOMIC DNA]</scope>
    <source>
        <strain evidence="5 6">60-3</strain>
    </source>
</reference>
<organism evidence="5 6">
    <name type="scientific">Porphyromonas uenonis 60-3</name>
    <dbReference type="NCBI Taxonomy" id="596327"/>
    <lineage>
        <taxon>Bacteria</taxon>
        <taxon>Pseudomonadati</taxon>
        <taxon>Bacteroidota</taxon>
        <taxon>Bacteroidia</taxon>
        <taxon>Bacteroidales</taxon>
        <taxon>Porphyromonadaceae</taxon>
        <taxon>Porphyromonas</taxon>
    </lineage>
</organism>
<dbReference type="RefSeq" id="WP_007365345.1">
    <property type="nucleotide sequence ID" value="NZ_ACLR01000124.1"/>
</dbReference>
<accession>C2MBN9</accession>
<evidence type="ECO:0000256" key="2">
    <source>
        <dbReference type="ARBA" id="ARBA00022803"/>
    </source>
</evidence>
<dbReference type="STRING" id="596327.PORUE0001_0459"/>
<keyword evidence="6" id="KW-1185">Reference proteome</keyword>
<feature type="signal peptide" evidence="4">
    <location>
        <begin position="1"/>
        <end position="21"/>
    </location>
</feature>
<dbReference type="Proteomes" id="UP000003303">
    <property type="component" value="Unassembled WGS sequence"/>
</dbReference>
<dbReference type="Pfam" id="PF13431">
    <property type="entry name" value="TPR_17"/>
    <property type="match status" value="1"/>
</dbReference>
<feature type="repeat" description="TPR" evidence="3">
    <location>
        <begin position="186"/>
        <end position="219"/>
    </location>
</feature>
<evidence type="ECO:0000313" key="6">
    <source>
        <dbReference type="Proteomes" id="UP000003303"/>
    </source>
</evidence>
<dbReference type="PROSITE" id="PS50005">
    <property type="entry name" value="TPR"/>
    <property type="match status" value="3"/>
</dbReference>
<dbReference type="InterPro" id="IPR050498">
    <property type="entry name" value="Ycf3"/>
</dbReference>
<sequence>MMKRIMALLLSLLCLATTLSAQVQDTTDLSAQDLPTLERTFDTFSPDLQDALETIMPNPENQTAFLENVQKALQSEPNNGVAWAYVATIYRMQGKSEQALEAATKAITLLQAKPARRAMVYSLRSDIYTDLEDGVKALMDLHSAIKDAPDTSALYLKRGGLYMNMEQYELAEVDLRKFISLAPKDATGYTGLATLAILQEKYEDAIQNLNDAIKLEPNEGFLYYLRAGSNVKLEHYDEAMDDIIYTIANSLADEDTYSLLNVIAAQAMPTLESKLKALESVSKTGEYLFLIGLAHQNIGDNKGALEYYQQVTERQELDDVVASHIATAYQGIGDYSSALKYIDEAISLDPTDYTYIYTKAQMLSEDGNLRRALAESNKYVSLVP</sequence>
<keyword evidence="4" id="KW-0732">Signal</keyword>
<feature type="repeat" description="TPR" evidence="3">
    <location>
        <begin position="319"/>
        <end position="352"/>
    </location>
</feature>
<dbReference type="SUPFAM" id="SSF48452">
    <property type="entry name" value="TPR-like"/>
    <property type="match status" value="2"/>
</dbReference>
<feature type="non-terminal residue" evidence="5">
    <location>
        <position position="384"/>
    </location>
</feature>
<dbReference type="InterPro" id="IPR011990">
    <property type="entry name" value="TPR-like_helical_dom_sf"/>
</dbReference>
<keyword evidence="1" id="KW-0677">Repeat</keyword>
<dbReference type="PANTHER" id="PTHR44858:SF1">
    <property type="entry name" value="UDP-N-ACETYLGLUCOSAMINE--PEPTIDE N-ACETYLGLUCOSAMINYLTRANSFERASE SPINDLY-RELATED"/>
    <property type="match status" value="1"/>
</dbReference>
<protein>
    <submittedName>
        <fullName evidence="5">Tetratricopeptide repeat protein</fullName>
    </submittedName>
</protein>
<dbReference type="AlphaFoldDB" id="C2MBN9"/>
<name>C2MBN9_9PORP</name>
<evidence type="ECO:0000256" key="3">
    <source>
        <dbReference type="PROSITE-ProRule" id="PRU00339"/>
    </source>
</evidence>
<dbReference type="eggNOG" id="COG0457">
    <property type="taxonomic scope" value="Bacteria"/>
</dbReference>
<dbReference type="InterPro" id="IPR019734">
    <property type="entry name" value="TPR_rpt"/>
</dbReference>
<gene>
    <name evidence="5" type="ORF">PORUE0001_0459</name>
</gene>
<dbReference type="Pfam" id="PF13181">
    <property type="entry name" value="TPR_8"/>
    <property type="match status" value="4"/>
</dbReference>
<evidence type="ECO:0000256" key="4">
    <source>
        <dbReference type="SAM" id="SignalP"/>
    </source>
</evidence>
<evidence type="ECO:0000313" key="5">
    <source>
        <dbReference type="EMBL" id="EEK16855.1"/>
    </source>
</evidence>
<comment type="caution">
    <text evidence="5">The sequence shown here is derived from an EMBL/GenBank/DDBJ whole genome shotgun (WGS) entry which is preliminary data.</text>
</comment>
<dbReference type="Gene3D" id="1.25.40.10">
    <property type="entry name" value="Tetratricopeptide repeat domain"/>
    <property type="match status" value="4"/>
</dbReference>
<dbReference type="PANTHER" id="PTHR44858">
    <property type="entry name" value="TETRATRICOPEPTIDE REPEAT PROTEIN 6"/>
    <property type="match status" value="1"/>
</dbReference>
<evidence type="ECO:0000256" key="1">
    <source>
        <dbReference type="ARBA" id="ARBA00022737"/>
    </source>
</evidence>
<dbReference type="EMBL" id="ACLR01000124">
    <property type="protein sequence ID" value="EEK16855.1"/>
    <property type="molecule type" value="Genomic_DNA"/>
</dbReference>